<dbReference type="FunCoup" id="A0A6P6EH12">
    <property type="interactions" value="93"/>
</dbReference>
<keyword evidence="4" id="KW-1185">Reference proteome</keyword>
<keyword evidence="2" id="KW-1133">Transmembrane helix</keyword>
<gene>
    <name evidence="5" type="primary">Dmac1</name>
</gene>
<sequence>MGSSLTRPLEYSDPFKLPGPRDGALPVSPTAPDAAEVPLSPAQTPVFKSCWSCRLLSGAGLLGAGAYVYLMARRPMKLGIAPGPGTIATMTLGICIGCWGIVILTDPKGKGYRVA</sequence>
<dbReference type="InterPro" id="IPR053117">
    <property type="entry name" value="DMAC_Protein"/>
</dbReference>
<dbReference type="CTD" id="90871"/>
<evidence type="ECO:0000313" key="5">
    <source>
        <dbReference type="RefSeq" id="XP_023571629.1"/>
    </source>
</evidence>
<dbReference type="Proteomes" id="UP000515203">
    <property type="component" value="Unplaced"/>
</dbReference>
<dbReference type="RefSeq" id="XP_023571629.1">
    <property type="nucleotide sequence ID" value="XM_023715861.1"/>
</dbReference>
<dbReference type="GeneID" id="111816916"/>
<dbReference type="AlphaFoldDB" id="A0A6P6EH12"/>
<name>A0A6P6EH12_OCTDE</name>
<accession>A0A6P6EH12</accession>
<feature type="region of interest" description="Disordered" evidence="1">
    <location>
        <begin position="1"/>
        <end position="36"/>
    </location>
</feature>
<proteinExistence type="predicted"/>
<evidence type="ECO:0000256" key="1">
    <source>
        <dbReference type="SAM" id="MobiDB-lite"/>
    </source>
</evidence>
<dbReference type="InterPro" id="IPR028036">
    <property type="entry name" value="DMAC1-like_dom"/>
</dbReference>
<feature type="domain" description="Distal membrane-arm assembly complex protein 1-like" evidence="3">
    <location>
        <begin position="49"/>
        <end position="95"/>
    </location>
</feature>
<evidence type="ECO:0000313" key="4">
    <source>
        <dbReference type="Proteomes" id="UP000515203"/>
    </source>
</evidence>
<dbReference type="PANTHER" id="PTHR36469:SF1">
    <property type="entry name" value="DISTAL MEMBRANE-ARM ASSEMBLY COMPLEX PROTEIN 1"/>
    <property type="match status" value="1"/>
</dbReference>
<keyword evidence="2" id="KW-0812">Transmembrane</keyword>
<dbReference type="InParanoid" id="A0A6P6EH12"/>
<organism evidence="4 5">
    <name type="scientific">Octodon degus</name>
    <name type="common">Degu</name>
    <name type="synonym">Sciurus degus</name>
    <dbReference type="NCBI Taxonomy" id="10160"/>
    <lineage>
        <taxon>Eukaryota</taxon>
        <taxon>Metazoa</taxon>
        <taxon>Chordata</taxon>
        <taxon>Craniata</taxon>
        <taxon>Vertebrata</taxon>
        <taxon>Euteleostomi</taxon>
        <taxon>Mammalia</taxon>
        <taxon>Eutheria</taxon>
        <taxon>Euarchontoglires</taxon>
        <taxon>Glires</taxon>
        <taxon>Rodentia</taxon>
        <taxon>Hystricomorpha</taxon>
        <taxon>Octodontidae</taxon>
        <taxon>Octodon</taxon>
    </lineage>
</organism>
<feature type="transmembrane region" description="Helical" evidence="2">
    <location>
        <begin position="55"/>
        <end position="72"/>
    </location>
</feature>
<reference evidence="5" key="1">
    <citation type="submission" date="2025-08" db="UniProtKB">
        <authorList>
            <consortium name="RefSeq"/>
        </authorList>
    </citation>
    <scope>IDENTIFICATION</scope>
</reference>
<dbReference type="Pfam" id="PF15055">
    <property type="entry name" value="DMAC1_Dmo2"/>
    <property type="match status" value="1"/>
</dbReference>
<keyword evidence="2" id="KW-0472">Membrane</keyword>
<evidence type="ECO:0000256" key="2">
    <source>
        <dbReference type="SAM" id="Phobius"/>
    </source>
</evidence>
<protein>
    <submittedName>
        <fullName evidence="5">Distal membrane-arm assembly complex protein 1</fullName>
    </submittedName>
</protein>
<dbReference type="PANTHER" id="PTHR36469">
    <property type="entry name" value="DISTAL MEMBRANE-ARM ASSEMBLY COMPLEX PROTEIN 1"/>
    <property type="match status" value="1"/>
</dbReference>
<feature type="transmembrane region" description="Helical" evidence="2">
    <location>
        <begin position="84"/>
        <end position="104"/>
    </location>
</feature>
<evidence type="ECO:0000259" key="3">
    <source>
        <dbReference type="Pfam" id="PF15055"/>
    </source>
</evidence>
<dbReference type="OrthoDB" id="6340866at2759"/>